<dbReference type="AlphaFoldDB" id="A0A7M1S5M3"/>
<evidence type="ECO:0000313" key="3">
    <source>
        <dbReference type="Proteomes" id="UP000595074"/>
    </source>
</evidence>
<dbReference type="Pfam" id="PF07963">
    <property type="entry name" value="N_methyl"/>
    <property type="match status" value="1"/>
</dbReference>
<dbReference type="Gene3D" id="3.30.700.10">
    <property type="entry name" value="Glycoprotein, Type 4 Pilin"/>
    <property type="match status" value="1"/>
</dbReference>
<dbReference type="EMBL" id="CP063164">
    <property type="protein sequence ID" value="QOR62372.1"/>
    <property type="molecule type" value="Genomic_DNA"/>
</dbReference>
<protein>
    <submittedName>
        <fullName evidence="2">Type II secretion system protein</fullName>
    </submittedName>
</protein>
<proteinExistence type="predicted"/>
<keyword evidence="1" id="KW-0812">Transmembrane</keyword>
<sequence>MMKHYRSHSGFTMLELVFVIVILGILAALAIPRMERDLRQEAADNILSAIRYTQHLALIDNKQRFDINNWQQRLWLIRFEKYGNNIIYKIGSDMDNGGNIDQIESAIDPLTGKYLHTSDAVEDDDESPKIFLTKKYGITDVSFNNCKGTLNTSAKHIAFDNKGRPHRGILDTSSSAGGSSGATDDYKTYIKNGQCEITFTSSSFSDIKIIILEETGFAYIDGQPNS</sequence>
<organism evidence="2 3">
    <name type="scientific">Sulfurovum indicum</name>
    <dbReference type="NCBI Taxonomy" id="2779528"/>
    <lineage>
        <taxon>Bacteria</taxon>
        <taxon>Pseudomonadati</taxon>
        <taxon>Campylobacterota</taxon>
        <taxon>Epsilonproteobacteria</taxon>
        <taxon>Campylobacterales</taxon>
        <taxon>Sulfurovaceae</taxon>
        <taxon>Sulfurovum</taxon>
    </lineage>
</organism>
<reference evidence="2 3" key="1">
    <citation type="submission" date="2020-10" db="EMBL/GenBank/DDBJ databases">
        <title>The genome of sulfurovum sp.</title>
        <authorList>
            <person name="Xie S."/>
            <person name="Shao Z."/>
            <person name="Jiang L."/>
        </authorList>
    </citation>
    <scope>NUCLEOTIDE SEQUENCE [LARGE SCALE GENOMIC DNA]</scope>
    <source>
        <strain evidence="2 3">ST-419</strain>
    </source>
</reference>
<dbReference type="RefSeq" id="WP_232087503.1">
    <property type="nucleotide sequence ID" value="NZ_CP063164.1"/>
</dbReference>
<evidence type="ECO:0000256" key="1">
    <source>
        <dbReference type="SAM" id="Phobius"/>
    </source>
</evidence>
<dbReference type="Proteomes" id="UP000595074">
    <property type="component" value="Chromosome"/>
</dbReference>
<evidence type="ECO:0000313" key="2">
    <source>
        <dbReference type="EMBL" id="QOR62372.1"/>
    </source>
</evidence>
<accession>A0A7M1S5M3</accession>
<feature type="transmembrane region" description="Helical" evidence="1">
    <location>
        <begin position="12"/>
        <end position="31"/>
    </location>
</feature>
<dbReference type="InterPro" id="IPR012902">
    <property type="entry name" value="N_methyl_site"/>
</dbReference>
<keyword evidence="1" id="KW-1133">Transmembrane helix</keyword>
<dbReference type="InterPro" id="IPR045584">
    <property type="entry name" value="Pilin-like"/>
</dbReference>
<gene>
    <name evidence="2" type="ORF">IMZ28_02535</name>
</gene>
<dbReference type="NCBIfam" id="TIGR02532">
    <property type="entry name" value="IV_pilin_GFxxxE"/>
    <property type="match status" value="1"/>
</dbReference>
<keyword evidence="3" id="KW-1185">Reference proteome</keyword>
<dbReference type="SUPFAM" id="SSF54523">
    <property type="entry name" value="Pili subunits"/>
    <property type="match status" value="1"/>
</dbReference>
<keyword evidence="1" id="KW-0472">Membrane</keyword>
<name>A0A7M1S5M3_9BACT</name>
<dbReference type="KEGG" id="sinu:IMZ28_02535"/>